<organism evidence="2 3">
    <name type="scientific">Fulvivirga marina</name>
    <dbReference type="NCBI Taxonomy" id="2494733"/>
    <lineage>
        <taxon>Bacteria</taxon>
        <taxon>Pseudomonadati</taxon>
        <taxon>Bacteroidota</taxon>
        <taxon>Cytophagia</taxon>
        <taxon>Cytophagales</taxon>
        <taxon>Fulvivirgaceae</taxon>
        <taxon>Fulvivirga</taxon>
    </lineage>
</organism>
<dbReference type="EMBL" id="JAEUGD010000066">
    <property type="protein sequence ID" value="MBL6448906.1"/>
    <property type="molecule type" value="Genomic_DNA"/>
</dbReference>
<feature type="transmembrane region" description="Helical" evidence="1">
    <location>
        <begin position="178"/>
        <end position="195"/>
    </location>
</feature>
<proteinExistence type="predicted"/>
<evidence type="ECO:0000313" key="3">
    <source>
        <dbReference type="Proteomes" id="UP000614216"/>
    </source>
</evidence>
<evidence type="ECO:0000313" key="2">
    <source>
        <dbReference type="EMBL" id="MBL6448906.1"/>
    </source>
</evidence>
<keyword evidence="1" id="KW-0812">Transmembrane</keyword>
<feature type="transmembrane region" description="Helical" evidence="1">
    <location>
        <begin position="125"/>
        <end position="144"/>
    </location>
</feature>
<dbReference type="AlphaFoldDB" id="A0A937KD94"/>
<feature type="transmembrane region" description="Helical" evidence="1">
    <location>
        <begin position="102"/>
        <end position="118"/>
    </location>
</feature>
<feature type="transmembrane region" description="Helical" evidence="1">
    <location>
        <begin position="57"/>
        <end position="73"/>
    </location>
</feature>
<sequence length="458" mass="53482">MSSLIKAQVLLNAISIAAVVSIMKTFKVSTPIRILGIIFFCLSYVFVNFWPWYNHTVFVYELVGLAFLVRGIFLKGKYSWLNLVIAGIFIFFSLFTKQDIGGLGLIISLTLLVINNLVEKEFKTTLFFLLSFIATSVLVIAPLLSYEFSYWFNYGQLPHTSRIALFDYLDDTFNEGALILRVYLAAIIIALLYKLNKGGVKSMIADKRQLFFTLFTLALILQVLLAQVTTYIPANAHYYYHSFFFVFIVSQIPQIEFRKPWVFGVLLVLIIFLWSHDYWRYGKRIMQKVFGIEQEVNYNYVSKRTWKLKEFEGPSTDRSDWQPTPFRSLDNVYLPKETIEGIKRLKSKWTGKEDLNVLNMSELTQLAYEIGYIPQAGSNQPLWFHRNVAFFQREVDMICDKIVSKEYDLVLFEVIPMLNRFYPPSVRECLQQYYKLDDKFLAPRIPENAYIEAYVKPQ</sequence>
<feature type="transmembrane region" description="Helical" evidence="1">
    <location>
        <begin position="80"/>
        <end position="96"/>
    </location>
</feature>
<gene>
    <name evidence="2" type="ORF">JMN32_21520</name>
</gene>
<reference evidence="2" key="1">
    <citation type="submission" date="2021-01" db="EMBL/GenBank/DDBJ databases">
        <title>Fulvivirga kasyanovii gen. nov., sp nov., a novel member of the phylum Bacteroidetes isolated from seawater in a mussel farm.</title>
        <authorList>
            <person name="Zhao L.-H."/>
            <person name="Wang Z.-J."/>
        </authorList>
    </citation>
    <scope>NUCLEOTIDE SEQUENCE</scope>
    <source>
        <strain evidence="2">29W222</strain>
    </source>
</reference>
<accession>A0A937KD94</accession>
<dbReference type="Proteomes" id="UP000614216">
    <property type="component" value="Unassembled WGS sequence"/>
</dbReference>
<keyword evidence="3" id="KW-1185">Reference proteome</keyword>
<name>A0A937KD94_9BACT</name>
<keyword evidence="1" id="KW-0472">Membrane</keyword>
<feature type="transmembrane region" description="Helical" evidence="1">
    <location>
        <begin position="34"/>
        <end position="51"/>
    </location>
</feature>
<feature type="transmembrane region" description="Helical" evidence="1">
    <location>
        <begin position="238"/>
        <end position="254"/>
    </location>
</feature>
<feature type="transmembrane region" description="Helical" evidence="1">
    <location>
        <begin position="261"/>
        <end position="279"/>
    </location>
</feature>
<feature type="transmembrane region" description="Helical" evidence="1">
    <location>
        <begin position="210"/>
        <end position="232"/>
    </location>
</feature>
<keyword evidence="1" id="KW-1133">Transmembrane helix</keyword>
<protein>
    <submittedName>
        <fullName evidence="2">Uncharacterized protein</fullName>
    </submittedName>
</protein>
<comment type="caution">
    <text evidence="2">The sequence shown here is derived from an EMBL/GenBank/DDBJ whole genome shotgun (WGS) entry which is preliminary data.</text>
</comment>
<evidence type="ECO:0000256" key="1">
    <source>
        <dbReference type="SAM" id="Phobius"/>
    </source>
</evidence>